<feature type="binding site" evidence="10">
    <location>
        <position position="155"/>
    </location>
    <ligand>
        <name>Mg(2+)</name>
        <dbReference type="ChEBI" id="CHEBI:18420"/>
        <label>2</label>
    </ligand>
</feature>
<dbReference type="GO" id="GO:0005737">
    <property type="term" value="C:cytoplasm"/>
    <property type="evidence" value="ECO:0007669"/>
    <property type="project" value="UniProtKB-SubCell"/>
</dbReference>
<keyword evidence="7 10" id="KW-0255">Endonuclease</keyword>
<feature type="binding site" evidence="10">
    <location>
        <position position="12"/>
    </location>
    <ligand>
        <name>Mg(2+)</name>
        <dbReference type="ChEBI" id="CHEBI:18420"/>
        <label>2</label>
    </ligand>
</feature>
<dbReference type="PROSITE" id="PS50879">
    <property type="entry name" value="RNASE_H_1"/>
    <property type="match status" value="1"/>
</dbReference>
<feature type="domain" description="RNase H type-1" evidence="11">
    <location>
        <begin position="3"/>
        <end position="163"/>
    </location>
</feature>
<keyword evidence="5 10" id="KW-0540">Nuclease</keyword>
<dbReference type="InterPro" id="IPR036397">
    <property type="entry name" value="RNaseH_sf"/>
</dbReference>
<dbReference type="PANTHER" id="PTHR10642:SF26">
    <property type="entry name" value="RIBONUCLEASE H1"/>
    <property type="match status" value="1"/>
</dbReference>
<dbReference type="Gene3D" id="3.30.420.10">
    <property type="entry name" value="Ribonuclease H-like superfamily/Ribonuclease H"/>
    <property type="match status" value="1"/>
</dbReference>
<accession>A0A1G2MPJ4</accession>
<dbReference type="InterPro" id="IPR050092">
    <property type="entry name" value="RNase_H"/>
</dbReference>
<proteinExistence type="inferred from homology"/>
<organism evidence="12 13">
    <name type="scientific">Candidatus Taylorbacteria bacterium RIFCSPHIGHO2_02_FULL_45_35</name>
    <dbReference type="NCBI Taxonomy" id="1802311"/>
    <lineage>
        <taxon>Bacteria</taxon>
        <taxon>Candidatus Tayloriibacteriota</taxon>
    </lineage>
</organism>
<evidence type="ECO:0000256" key="5">
    <source>
        <dbReference type="ARBA" id="ARBA00022722"/>
    </source>
</evidence>
<dbReference type="InterPro" id="IPR002156">
    <property type="entry name" value="RNaseH_domain"/>
</dbReference>
<comment type="cofactor">
    <cofactor evidence="10">
        <name>Mg(2+)</name>
        <dbReference type="ChEBI" id="CHEBI:18420"/>
    </cofactor>
    <text evidence="10">Binds 1 Mg(2+) ion per subunit. May bind a second metal ion at a regulatory site, or after substrate binding.</text>
</comment>
<dbReference type="InterPro" id="IPR012337">
    <property type="entry name" value="RNaseH-like_sf"/>
</dbReference>
<evidence type="ECO:0000256" key="9">
    <source>
        <dbReference type="ARBA" id="ARBA00022842"/>
    </source>
</evidence>
<keyword evidence="10" id="KW-0963">Cytoplasm</keyword>
<evidence type="ECO:0000256" key="7">
    <source>
        <dbReference type="ARBA" id="ARBA00022759"/>
    </source>
</evidence>
<dbReference type="HAMAP" id="MF_00042">
    <property type="entry name" value="RNase_H"/>
    <property type="match status" value="1"/>
</dbReference>
<keyword evidence="9 10" id="KW-0460">Magnesium</keyword>
<dbReference type="EC" id="3.1.26.4" evidence="4 10"/>
<reference evidence="12 13" key="1">
    <citation type="journal article" date="2016" name="Nat. Commun.">
        <title>Thousands of microbial genomes shed light on interconnected biogeochemical processes in an aquifer system.</title>
        <authorList>
            <person name="Anantharaman K."/>
            <person name="Brown C.T."/>
            <person name="Hug L.A."/>
            <person name="Sharon I."/>
            <person name="Castelle C.J."/>
            <person name="Probst A.J."/>
            <person name="Thomas B.C."/>
            <person name="Singh A."/>
            <person name="Wilkins M.J."/>
            <person name="Karaoz U."/>
            <person name="Brodie E.L."/>
            <person name="Williams K.H."/>
            <person name="Hubbard S.S."/>
            <person name="Banfield J.F."/>
        </authorList>
    </citation>
    <scope>NUCLEOTIDE SEQUENCE [LARGE SCALE GENOMIC DNA]</scope>
</reference>
<comment type="subunit">
    <text evidence="3 10">Monomer.</text>
</comment>
<evidence type="ECO:0000256" key="8">
    <source>
        <dbReference type="ARBA" id="ARBA00022801"/>
    </source>
</evidence>
<evidence type="ECO:0000256" key="2">
    <source>
        <dbReference type="ARBA" id="ARBA00005300"/>
    </source>
</evidence>
<comment type="subcellular location">
    <subcellularLocation>
        <location evidence="10">Cytoplasm</location>
    </subcellularLocation>
</comment>
<dbReference type="GO" id="GO:0000287">
    <property type="term" value="F:magnesium ion binding"/>
    <property type="evidence" value="ECO:0007669"/>
    <property type="project" value="UniProtKB-UniRule"/>
</dbReference>
<feature type="binding site" evidence="10">
    <location>
        <position position="91"/>
    </location>
    <ligand>
        <name>Mg(2+)</name>
        <dbReference type="ChEBI" id="CHEBI:18420"/>
        <label>1</label>
    </ligand>
</feature>
<keyword evidence="8 10" id="KW-0378">Hydrolase</keyword>
<gene>
    <name evidence="10" type="primary">rnhA</name>
    <name evidence="12" type="ORF">A3D56_01635</name>
</gene>
<evidence type="ECO:0000256" key="3">
    <source>
        <dbReference type="ARBA" id="ARBA00011245"/>
    </source>
</evidence>
<evidence type="ECO:0000313" key="13">
    <source>
        <dbReference type="Proteomes" id="UP000177943"/>
    </source>
</evidence>
<dbReference type="EMBL" id="MHRP01000044">
    <property type="protein sequence ID" value="OHA25786.1"/>
    <property type="molecule type" value="Genomic_DNA"/>
</dbReference>
<comment type="similarity">
    <text evidence="2 10">Belongs to the RNase H family.</text>
</comment>
<dbReference type="GO" id="GO:0004523">
    <property type="term" value="F:RNA-DNA hybrid ribonuclease activity"/>
    <property type="evidence" value="ECO:0007669"/>
    <property type="project" value="UniProtKB-UniRule"/>
</dbReference>
<keyword evidence="6 10" id="KW-0479">Metal-binding</keyword>
<sequence length="259" mass="28751">MNLESTVTIFTDGSSLGNPGPGGWAAIIIFPDSNDNRGEFKVESLKWKVTEIGGREDHTTNNRMELTAVIEALKGSTFLPIQGQTFVLYSDSSYVINGITKWVSGWQKNGWKTGGKKEVMNQDLWEKLVEVSAGKKIEWLYVGGHVGVAGNERCDEIATAFSGGMKPELYSGVLKNYRIKNILDLQGRTLDRKKGSTLDARRRSKAKAYSYVSTVLGVVQVHKTWVECEKRVKGIAGAKFQKALDAEEEKMLIQKWGRG</sequence>
<dbReference type="PANTHER" id="PTHR10642">
    <property type="entry name" value="RIBONUCLEASE H1"/>
    <property type="match status" value="1"/>
</dbReference>
<evidence type="ECO:0000313" key="12">
    <source>
        <dbReference type="EMBL" id="OHA25786.1"/>
    </source>
</evidence>
<dbReference type="SUPFAM" id="SSF53098">
    <property type="entry name" value="Ribonuclease H-like"/>
    <property type="match status" value="1"/>
</dbReference>
<dbReference type="AlphaFoldDB" id="A0A1G2MPJ4"/>
<feature type="binding site" evidence="10">
    <location>
        <position position="65"/>
    </location>
    <ligand>
        <name>Mg(2+)</name>
        <dbReference type="ChEBI" id="CHEBI:18420"/>
        <label>1</label>
    </ligand>
</feature>
<dbReference type="GO" id="GO:0003676">
    <property type="term" value="F:nucleic acid binding"/>
    <property type="evidence" value="ECO:0007669"/>
    <property type="project" value="InterPro"/>
</dbReference>
<evidence type="ECO:0000256" key="6">
    <source>
        <dbReference type="ARBA" id="ARBA00022723"/>
    </source>
</evidence>
<evidence type="ECO:0000256" key="1">
    <source>
        <dbReference type="ARBA" id="ARBA00000077"/>
    </source>
</evidence>
<dbReference type="GO" id="GO:0043137">
    <property type="term" value="P:DNA replication, removal of RNA primer"/>
    <property type="evidence" value="ECO:0007669"/>
    <property type="project" value="TreeGrafter"/>
</dbReference>
<comment type="function">
    <text evidence="10">Endonuclease that specifically degrades the RNA of RNA-DNA hybrids.</text>
</comment>
<dbReference type="Proteomes" id="UP000177943">
    <property type="component" value="Unassembled WGS sequence"/>
</dbReference>
<evidence type="ECO:0000256" key="10">
    <source>
        <dbReference type="HAMAP-Rule" id="MF_00042"/>
    </source>
</evidence>
<dbReference type="CDD" id="cd09278">
    <property type="entry name" value="RNase_HI_prokaryote_like"/>
    <property type="match status" value="1"/>
</dbReference>
<name>A0A1G2MPJ4_9BACT</name>
<comment type="caution">
    <text evidence="12">The sequence shown here is derived from an EMBL/GenBank/DDBJ whole genome shotgun (WGS) entry which is preliminary data.</text>
</comment>
<comment type="catalytic activity">
    <reaction evidence="1 10">
        <text>Endonucleolytic cleavage to 5'-phosphomonoester.</text>
        <dbReference type="EC" id="3.1.26.4"/>
    </reaction>
</comment>
<protein>
    <recommendedName>
        <fullName evidence="4 10">Ribonuclease H</fullName>
        <shortName evidence="10">RNase H</shortName>
        <ecNumber evidence="4 10">3.1.26.4</ecNumber>
    </recommendedName>
</protein>
<feature type="binding site" evidence="10">
    <location>
        <position position="12"/>
    </location>
    <ligand>
        <name>Mg(2+)</name>
        <dbReference type="ChEBI" id="CHEBI:18420"/>
        <label>1</label>
    </ligand>
</feature>
<evidence type="ECO:0000259" key="11">
    <source>
        <dbReference type="PROSITE" id="PS50879"/>
    </source>
</evidence>
<dbReference type="InterPro" id="IPR022892">
    <property type="entry name" value="RNaseHI"/>
</dbReference>
<evidence type="ECO:0000256" key="4">
    <source>
        <dbReference type="ARBA" id="ARBA00012180"/>
    </source>
</evidence>
<dbReference type="Pfam" id="PF00075">
    <property type="entry name" value="RNase_H"/>
    <property type="match status" value="1"/>
</dbReference>